<feature type="domain" description="RNA-binding S4" evidence="6">
    <location>
        <begin position="18"/>
        <end position="81"/>
    </location>
</feature>
<evidence type="ECO:0000256" key="2">
    <source>
        <dbReference type="ARBA" id="ARBA00023235"/>
    </source>
</evidence>
<dbReference type="Proteomes" id="UP000576225">
    <property type="component" value="Unassembled WGS sequence"/>
</dbReference>
<dbReference type="SUPFAM" id="SSF55174">
    <property type="entry name" value="Alpha-L RNA-binding motif"/>
    <property type="match status" value="1"/>
</dbReference>
<dbReference type="CDD" id="cd00165">
    <property type="entry name" value="S4"/>
    <property type="match status" value="1"/>
</dbReference>
<name>A0A848B3Q3_9BACT</name>
<evidence type="ECO:0000256" key="5">
    <source>
        <dbReference type="RuleBase" id="RU362028"/>
    </source>
</evidence>
<dbReference type="GO" id="GO:0120159">
    <property type="term" value="F:rRNA pseudouridine synthase activity"/>
    <property type="evidence" value="ECO:0007669"/>
    <property type="project" value="UniProtKB-ARBA"/>
</dbReference>
<dbReference type="InterPro" id="IPR050188">
    <property type="entry name" value="RluA_PseudoU_synthase"/>
</dbReference>
<evidence type="ECO:0000256" key="1">
    <source>
        <dbReference type="ARBA" id="ARBA00010876"/>
    </source>
</evidence>
<dbReference type="InterPro" id="IPR020103">
    <property type="entry name" value="PsdUridine_synth_cat_dom_sf"/>
</dbReference>
<dbReference type="InterPro" id="IPR036986">
    <property type="entry name" value="S4_RNA-bd_sf"/>
</dbReference>
<proteinExistence type="inferred from homology"/>
<comment type="caution">
    <text evidence="7">The sequence shown here is derived from an EMBL/GenBank/DDBJ whole genome shotgun (WGS) entry which is preliminary data.</text>
</comment>
<evidence type="ECO:0000313" key="7">
    <source>
        <dbReference type="EMBL" id="NMD88340.1"/>
    </source>
</evidence>
<dbReference type="GO" id="GO:0003723">
    <property type="term" value="F:RNA binding"/>
    <property type="evidence" value="ECO:0007669"/>
    <property type="project" value="UniProtKB-KW"/>
</dbReference>
<dbReference type="PANTHER" id="PTHR21600:SF44">
    <property type="entry name" value="RIBOSOMAL LARGE SUBUNIT PSEUDOURIDINE SYNTHASE D"/>
    <property type="match status" value="1"/>
</dbReference>
<accession>A0A848B3Q3</accession>
<dbReference type="Pfam" id="PF00849">
    <property type="entry name" value="PseudoU_synth_2"/>
    <property type="match status" value="1"/>
</dbReference>
<dbReference type="InterPro" id="IPR006225">
    <property type="entry name" value="PsdUridine_synth_RluC/D"/>
</dbReference>
<protein>
    <recommendedName>
        <fullName evidence="5">Pseudouridine synthase</fullName>
        <ecNumber evidence="5">5.4.99.-</ecNumber>
    </recommendedName>
</protein>
<dbReference type="PANTHER" id="PTHR21600">
    <property type="entry name" value="MITOCHONDRIAL RNA PSEUDOURIDINE SYNTHASE"/>
    <property type="match status" value="1"/>
</dbReference>
<dbReference type="InterPro" id="IPR002942">
    <property type="entry name" value="S4_RNA-bd"/>
</dbReference>
<dbReference type="PROSITE" id="PS50889">
    <property type="entry name" value="S4"/>
    <property type="match status" value="1"/>
</dbReference>
<dbReference type="Pfam" id="PF01479">
    <property type="entry name" value="S4"/>
    <property type="match status" value="1"/>
</dbReference>
<keyword evidence="2 5" id="KW-0413">Isomerase</keyword>
<dbReference type="CDD" id="cd02869">
    <property type="entry name" value="PseudoU_synth_RluA_like"/>
    <property type="match status" value="1"/>
</dbReference>
<dbReference type="Gene3D" id="3.30.2350.10">
    <property type="entry name" value="Pseudouridine synthase"/>
    <property type="match status" value="1"/>
</dbReference>
<dbReference type="EMBL" id="JABAEW010000043">
    <property type="protein sequence ID" value="NMD88340.1"/>
    <property type="molecule type" value="Genomic_DNA"/>
</dbReference>
<evidence type="ECO:0000259" key="6">
    <source>
        <dbReference type="SMART" id="SM00363"/>
    </source>
</evidence>
<organism evidence="7 8">
    <name type="scientific">Victivallis vadensis</name>
    <dbReference type="NCBI Taxonomy" id="172901"/>
    <lineage>
        <taxon>Bacteria</taxon>
        <taxon>Pseudomonadati</taxon>
        <taxon>Lentisphaerota</taxon>
        <taxon>Lentisphaeria</taxon>
        <taxon>Victivallales</taxon>
        <taxon>Victivallaceae</taxon>
        <taxon>Victivallis</taxon>
    </lineage>
</organism>
<evidence type="ECO:0000256" key="4">
    <source>
        <dbReference type="PROSITE-ProRule" id="PRU00182"/>
    </source>
</evidence>
<dbReference type="NCBIfam" id="TIGR00005">
    <property type="entry name" value="rluA_subfam"/>
    <property type="match status" value="1"/>
</dbReference>
<gene>
    <name evidence="7" type="ORF">HF882_17275</name>
</gene>
<dbReference type="AlphaFoldDB" id="A0A848B3Q3"/>
<dbReference type="EC" id="5.4.99.-" evidence="5"/>
<comment type="catalytic activity">
    <reaction evidence="5">
        <text>a uridine in RNA = a pseudouridine in RNA</text>
        <dbReference type="Rhea" id="RHEA:48348"/>
        <dbReference type="Rhea" id="RHEA-COMP:12068"/>
        <dbReference type="Rhea" id="RHEA-COMP:12069"/>
        <dbReference type="ChEBI" id="CHEBI:65314"/>
        <dbReference type="ChEBI" id="CHEBI:65315"/>
    </reaction>
</comment>
<dbReference type="SUPFAM" id="SSF55120">
    <property type="entry name" value="Pseudouridine synthase"/>
    <property type="match status" value="1"/>
</dbReference>
<dbReference type="InterPro" id="IPR006145">
    <property type="entry name" value="PsdUridine_synth_RsuA/RluA"/>
</dbReference>
<feature type="active site" evidence="3">
    <location>
        <position position="144"/>
    </location>
</feature>
<dbReference type="Gene3D" id="3.10.290.10">
    <property type="entry name" value="RNA-binding S4 domain"/>
    <property type="match status" value="1"/>
</dbReference>
<evidence type="ECO:0000256" key="3">
    <source>
        <dbReference type="PIRSR" id="PIRSR606225-1"/>
    </source>
</evidence>
<evidence type="ECO:0000313" key="8">
    <source>
        <dbReference type="Proteomes" id="UP000576225"/>
    </source>
</evidence>
<comment type="similarity">
    <text evidence="1 5">Belongs to the pseudouridine synthase RluA family.</text>
</comment>
<dbReference type="SMART" id="SM00363">
    <property type="entry name" value="S4"/>
    <property type="match status" value="1"/>
</dbReference>
<reference evidence="7 8" key="1">
    <citation type="submission" date="2020-04" db="EMBL/GenBank/DDBJ databases">
        <authorList>
            <person name="Hitch T.C.A."/>
            <person name="Wylensek D."/>
            <person name="Clavel T."/>
        </authorList>
    </citation>
    <scope>NUCLEOTIDE SEQUENCE [LARGE SCALE GENOMIC DNA]</scope>
    <source>
        <strain evidence="7 8">COR2-253-APC-1A</strain>
    </source>
</reference>
<comment type="function">
    <text evidence="5">Responsible for synthesis of pseudouridine from uracil.</text>
</comment>
<dbReference type="GO" id="GO:0000455">
    <property type="term" value="P:enzyme-directed rRNA pseudouridine synthesis"/>
    <property type="evidence" value="ECO:0007669"/>
    <property type="project" value="UniProtKB-ARBA"/>
</dbReference>
<dbReference type="RefSeq" id="WP_168963497.1">
    <property type="nucleotide sequence ID" value="NZ_CAUFPP010000043.1"/>
</dbReference>
<keyword evidence="4" id="KW-0694">RNA-binding</keyword>
<sequence>MMNRKTLTFQIEAGDAGTRLDRCLSRLIPGESRSFLQRLIRDGLVKADGVALEVPRYPVRGGMSIAVELPEEESPEPAAEPFEFPILYEDDVMLVIDKPAGVVVHPAAGNPTGTVVNALLGRYPQLAEQLACTTSRPGIVHRLDKDTSGCLAVAKTANAQFKLSTAFAGRETRKTYLAITRGVPIRRSGELSTLIGRHPVSRQKMAVVERNGKLAITRYRVEYTGMLDGVEIGVLAVRILTGRTHQIRVHLASLGVPVLGDAVYGGARTAVAGVERQLLHAWKLCVPHPATGTPMEFTAPPPEDIRRILERIGVKTLREPADFP</sequence>